<proteinExistence type="predicted"/>
<gene>
    <name evidence="2" type="ORF">UFOVP1376_5</name>
    <name evidence="3" type="ORF">UFOVP1623_4</name>
</gene>
<reference evidence="3" key="1">
    <citation type="submission" date="2020-05" db="EMBL/GenBank/DDBJ databases">
        <authorList>
            <person name="Chiriac C."/>
            <person name="Salcher M."/>
            <person name="Ghai R."/>
            <person name="Kavagutti S V."/>
        </authorList>
    </citation>
    <scope>NUCLEOTIDE SEQUENCE</scope>
</reference>
<feature type="region of interest" description="Disordered" evidence="1">
    <location>
        <begin position="1"/>
        <end position="23"/>
    </location>
</feature>
<evidence type="ECO:0000313" key="2">
    <source>
        <dbReference type="EMBL" id="CAB4202276.1"/>
    </source>
</evidence>
<accession>A0A6J5T026</accession>
<dbReference type="EMBL" id="LR797312">
    <property type="protein sequence ID" value="CAB4202276.1"/>
    <property type="molecule type" value="Genomic_DNA"/>
</dbReference>
<name>A0A6J5T026_9CAUD</name>
<evidence type="ECO:0000256" key="1">
    <source>
        <dbReference type="SAM" id="MobiDB-lite"/>
    </source>
</evidence>
<evidence type="ECO:0000313" key="3">
    <source>
        <dbReference type="EMBL" id="CAB4220606.1"/>
    </source>
</evidence>
<sequence length="57" mass="6075">MTTQPPADSGREHMASTPEANPTQKLAKLQVALIDFGFADDEALEMARALKSSEGEA</sequence>
<protein>
    <submittedName>
        <fullName evidence="3">Uncharacterized protein</fullName>
    </submittedName>
</protein>
<organism evidence="3">
    <name type="scientific">uncultured Caudovirales phage</name>
    <dbReference type="NCBI Taxonomy" id="2100421"/>
    <lineage>
        <taxon>Viruses</taxon>
        <taxon>Duplodnaviria</taxon>
        <taxon>Heunggongvirae</taxon>
        <taxon>Uroviricota</taxon>
        <taxon>Caudoviricetes</taxon>
        <taxon>Peduoviridae</taxon>
        <taxon>Maltschvirus</taxon>
        <taxon>Maltschvirus maltsch</taxon>
    </lineage>
</organism>
<dbReference type="EMBL" id="LR797491">
    <property type="protein sequence ID" value="CAB4220606.1"/>
    <property type="molecule type" value="Genomic_DNA"/>
</dbReference>